<reference evidence="10" key="1">
    <citation type="submission" date="2019-09" db="EMBL/GenBank/DDBJ databases">
        <title>Draft genome information of white flower Hibiscus syriacus.</title>
        <authorList>
            <person name="Kim Y.-M."/>
        </authorList>
    </citation>
    <scope>NUCLEOTIDE SEQUENCE [LARGE SCALE GENOMIC DNA]</scope>
    <source>
        <strain evidence="10">YM2019G1</strain>
    </source>
</reference>
<dbReference type="AlphaFoldDB" id="A0A6A3A304"/>
<evidence type="ECO:0000313" key="10">
    <source>
        <dbReference type="EMBL" id="KAE8698423.1"/>
    </source>
</evidence>
<evidence type="ECO:0000313" key="11">
    <source>
        <dbReference type="Proteomes" id="UP000436088"/>
    </source>
</evidence>
<evidence type="ECO:0000256" key="3">
    <source>
        <dbReference type="ARBA" id="ARBA00020983"/>
    </source>
</evidence>
<evidence type="ECO:0000256" key="5">
    <source>
        <dbReference type="ARBA" id="ARBA00022927"/>
    </source>
</evidence>
<dbReference type="Proteomes" id="UP000436088">
    <property type="component" value="Unassembled WGS sequence"/>
</dbReference>
<comment type="subcellular location">
    <subcellularLocation>
        <location evidence="1">Golgi apparatus membrane</location>
        <topology evidence="1">Peripheral membrane protein</topology>
    </subcellularLocation>
</comment>
<name>A0A6A3A304_HIBSY</name>
<dbReference type="EMBL" id="VEPZ02001044">
    <property type="protein sequence ID" value="KAE8698423.1"/>
    <property type="molecule type" value="Genomic_DNA"/>
</dbReference>
<evidence type="ECO:0000256" key="6">
    <source>
        <dbReference type="ARBA" id="ARBA00023034"/>
    </source>
</evidence>
<comment type="caution">
    <text evidence="10">The sequence shown here is derived from an EMBL/GenBank/DDBJ whole genome shotgun (WGS) entry which is preliminary data.</text>
</comment>
<evidence type="ECO:0000256" key="9">
    <source>
        <dbReference type="SAM" id="MobiDB-lite"/>
    </source>
</evidence>
<evidence type="ECO:0000256" key="7">
    <source>
        <dbReference type="ARBA" id="ARBA00023136"/>
    </source>
</evidence>
<dbReference type="GO" id="GO:0006891">
    <property type="term" value="P:intra-Golgi vesicle-mediated transport"/>
    <property type="evidence" value="ECO:0007669"/>
    <property type="project" value="TreeGrafter"/>
</dbReference>
<keyword evidence="5" id="KW-0653">Protein transport</keyword>
<protein>
    <recommendedName>
        <fullName evidence="3">Conserved oligomeric Golgi complex subunit 8</fullName>
    </recommendedName>
    <alternativeName>
        <fullName evidence="8">Component of oligomeric Golgi complex 8</fullName>
    </alternativeName>
</protein>
<feature type="region of interest" description="Disordered" evidence="9">
    <location>
        <begin position="112"/>
        <end position="135"/>
    </location>
</feature>
<dbReference type="GO" id="GO:0017119">
    <property type="term" value="C:Golgi transport complex"/>
    <property type="evidence" value="ECO:0007669"/>
    <property type="project" value="InterPro"/>
</dbReference>
<proteinExistence type="inferred from homology"/>
<evidence type="ECO:0000256" key="1">
    <source>
        <dbReference type="ARBA" id="ARBA00004395"/>
    </source>
</evidence>
<keyword evidence="6" id="KW-0333">Golgi apparatus</keyword>
<keyword evidence="7" id="KW-0472">Membrane</keyword>
<sequence>MCRGVQEQRTLGRRSRGKREKMIFSPLEQRIKKYLRKAVSDSLLRYNATRMLRENESGLFFSLCLAFIEVVFPHCATCFGRCYPGGASLIMDAKSLHDGVACCGGNGGETSVENVDGKEQESPTSHTDEKIGEAS</sequence>
<keyword evidence="4" id="KW-0813">Transport</keyword>
<gene>
    <name evidence="10" type="ORF">F3Y22_tig00110597pilonHSYRG00156</name>
</gene>
<feature type="compositionally biased region" description="Basic and acidic residues" evidence="9">
    <location>
        <begin position="115"/>
        <end position="135"/>
    </location>
</feature>
<dbReference type="PANTHER" id="PTHR21311">
    <property type="entry name" value="CONSERVED OLIGOMERIC GOLGI COMPLEX COMPONENT 8"/>
    <property type="match status" value="1"/>
</dbReference>
<evidence type="ECO:0000256" key="8">
    <source>
        <dbReference type="ARBA" id="ARBA00031347"/>
    </source>
</evidence>
<evidence type="ECO:0000256" key="2">
    <source>
        <dbReference type="ARBA" id="ARBA00006419"/>
    </source>
</evidence>
<organism evidence="10 11">
    <name type="scientific">Hibiscus syriacus</name>
    <name type="common">Rose of Sharon</name>
    <dbReference type="NCBI Taxonomy" id="106335"/>
    <lineage>
        <taxon>Eukaryota</taxon>
        <taxon>Viridiplantae</taxon>
        <taxon>Streptophyta</taxon>
        <taxon>Embryophyta</taxon>
        <taxon>Tracheophyta</taxon>
        <taxon>Spermatophyta</taxon>
        <taxon>Magnoliopsida</taxon>
        <taxon>eudicotyledons</taxon>
        <taxon>Gunneridae</taxon>
        <taxon>Pentapetalae</taxon>
        <taxon>rosids</taxon>
        <taxon>malvids</taxon>
        <taxon>Malvales</taxon>
        <taxon>Malvaceae</taxon>
        <taxon>Malvoideae</taxon>
        <taxon>Hibiscus</taxon>
    </lineage>
</organism>
<evidence type="ECO:0000256" key="4">
    <source>
        <dbReference type="ARBA" id="ARBA00022448"/>
    </source>
</evidence>
<dbReference type="GO" id="GO:0000139">
    <property type="term" value="C:Golgi membrane"/>
    <property type="evidence" value="ECO:0007669"/>
    <property type="project" value="UniProtKB-SubCell"/>
</dbReference>
<keyword evidence="11" id="KW-1185">Reference proteome</keyword>
<accession>A0A6A3A304</accession>
<dbReference type="GO" id="GO:0015031">
    <property type="term" value="P:protein transport"/>
    <property type="evidence" value="ECO:0007669"/>
    <property type="project" value="UniProtKB-KW"/>
</dbReference>
<dbReference type="InterPro" id="IPR007255">
    <property type="entry name" value="COG8"/>
</dbReference>
<dbReference type="PANTHER" id="PTHR21311:SF0">
    <property type="entry name" value="CONSERVED OLIGOMERIC GOLGI COMPLEX SUBUNIT 8"/>
    <property type="match status" value="1"/>
</dbReference>
<comment type="similarity">
    <text evidence="2">Belongs to the COG8 family.</text>
</comment>